<feature type="transmembrane region" description="Helical" evidence="13">
    <location>
        <begin position="69"/>
        <end position="86"/>
    </location>
</feature>
<keyword evidence="7" id="KW-0479">Metal-binding</keyword>
<evidence type="ECO:0000256" key="13">
    <source>
        <dbReference type="SAM" id="Phobius"/>
    </source>
</evidence>
<comment type="subcellular location">
    <subcellularLocation>
        <location evidence="2">Cell membrane</location>
        <topology evidence="2">Multi-pass membrane protein</topology>
    </subcellularLocation>
</comment>
<evidence type="ECO:0000256" key="5">
    <source>
        <dbReference type="ARBA" id="ARBA00022617"/>
    </source>
</evidence>
<dbReference type="GO" id="GO:0009055">
    <property type="term" value="F:electron transfer activity"/>
    <property type="evidence" value="ECO:0007669"/>
    <property type="project" value="InterPro"/>
</dbReference>
<dbReference type="InterPro" id="IPR052168">
    <property type="entry name" value="Cytochrome_b561_oxidase"/>
</dbReference>
<proteinExistence type="inferred from homology"/>
<accession>A0A2T5GHF8</accession>
<gene>
    <name evidence="15" type="ORF">C8J26_3624</name>
</gene>
<feature type="transmembrane region" description="Helical" evidence="13">
    <location>
        <begin position="107"/>
        <end position="126"/>
    </location>
</feature>
<dbReference type="GO" id="GO:0020037">
    <property type="term" value="F:heme binding"/>
    <property type="evidence" value="ECO:0007669"/>
    <property type="project" value="TreeGrafter"/>
</dbReference>
<dbReference type="SUPFAM" id="SSF81342">
    <property type="entry name" value="Transmembrane di-heme cytochromes"/>
    <property type="match status" value="1"/>
</dbReference>
<comment type="caution">
    <text evidence="15">The sequence shown here is derived from an EMBL/GenBank/DDBJ whole genome shotgun (WGS) entry which is preliminary data.</text>
</comment>
<feature type="transmembrane region" description="Helical" evidence="13">
    <location>
        <begin position="163"/>
        <end position="180"/>
    </location>
</feature>
<protein>
    <submittedName>
        <fullName evidence="15">Cytochrome b561</fullName>
    </submittedName>
</protein>
<feature type="transmembrane region" description="Helical" evidence="13">
    <location>
        <begin position="26"/>
        <end position="49"/>
    </location>
</feature>
<dbReference type="InterPro" id="IPR016174">
    <property type="entry name" value="Di-haem_cyt_TM"/>
</dbReference>
<keyword evidence="8" id="KW-0249">Electron transport</keyword>
<dbReference type="EMBL" id="QAOG01000007">
    <property type="protein sequence ID" value="PTQ58754.1"/>
    <property type="molecule type" value="Genomic_DNA"/>
</dbReference>
<reference evidence="15 16" key="1">
    <citation type="submission" date="2018-04" db="EMBL/GenBank/DDBJ databases">
        <title>Genomic Encyclopedia of Type Strains, Phase III (KMG-III): the genomes of soil and plant-associated and newly described type strains.</title>
        <authorList>
            <person name="Whitman W."/>
        </authorList>
    </citation>
    <scope>NUCLEOTIDE SEQUENCE [LARGE SCALE GENOMIC DNA]</scope>
    <source>
        <strain evidence="15 16">MA101b</strain>
    </source>
</reference>
<dbReference type="AlphaFoldDB" id="A0A2T5GHF8"/>
<keyword evidence="4" id="KW-1003">Cell membrane</keyword>
<keyword evidence="3" id="KW-0813">Transport</keyword>
<dbReference type="GO" id="GO:0046872">
    <property type="term" value="F:metal ion binding"/>
    <property type="evidence" value="ECO:0007669"/>
    <property type="project" value="UniProtKB-KW"/>
</dbReference>
<keyword evidence="10" id="KW-0408">Iron</keyword>
<evidence type="ECO:0000313" key="15">
    <source>
        <dbReference type="EMBL" id="PTQ58754.1"/>
    </source>
</evidence>
<dbReference type="InterPro" id="IPR011577">
    <property type="entry name" value="Cyt_b561_bac/Ni-Hgenase"/>
</dbReference>
<evidence type="ECO:0000256" key="11">
    <source>
        <dbReference type="ARBA" id="ARBA00023136"/>
    </source>
</evidence>
<evidence type="ECO:0000259" key="14">
    <source>
        <dbReference type="Pfam" id="PF01292"/>
    </source>
</evidence>
<dbReference type="Proteomes" id="UP000244189">
    <property type="component" value="Unassembled WGS sequence"/>
</dbReference>
<evidence type="ECO:0000256" key="3">
    <source>
        <dbReference type="ARBA" id="ARBA00022448"/>
    </source>
</evidence>
<dbReference type="GO" id="GO:0005886">
    <property type="term" value="C:plasma membrane"/>
    <property type="evidence" value="ECO:0007669"/>
    <property type="project" value="UniProtKB-SubCell"/>
</dbReference>
<evidence type="ECO:0000256" key="6">
    <source>
        <dbReference type="ARBA" id="ARBA00022692"/>
    </source>
</evidence>
<dbReference type="PANTHER" id="PTHR30529:SF1">
    <property type="entry name" value="CYTOCHROME B561 HOMOLOG 2"/>
    <property type="match status" value="1"/>
</dbReference>
<keyword evidence="5" id="KW-0349">Heme</keyword>
<keyword evidence="11 13" id="KW-0472">Membrane</keyword>
<organism evidence="15 16">
    <name type="scientific">Sphingomonas aurantiaca</name>
    <dbReference type="NCBI Taxonomy" id="185949"/>
    <lineage>
        <taxon>Bacteria</taxon>
        <taxon>Pseudomonadati</taxon>
        <taxon>Pseudomonadota</taxon>
        <taxon>Alphaproteobacteria</taxon>
        <taxon>Sphingomonadales</taxon>
        <taxon>Sphingomonadaceae</taxon>
        <taxon>Sphingomonas</taxon>
    </lineage>
</organism>
<evidence type="ECO:0000256" key="1">
    <source>
        <dbReference type="ARBA" id="ARBA00001970"/>
    </source>
</evidence>
<keyword evidence="16" id="KW-1185">Reference proteome</keyword>
<evidence type="ECO:0000256" key="2">
    <source>
        <dbReference type="ARBA" id="ARBA00004651"/>
    </source>
</evidence>
<feature type="domain" description="Cytochrome b561 bacterial/Ni-hydrogenase" evidence="14">
    <location>
        <begin position="23"/>
        <end position="186"/>
    </location>
</feature>
<name>A0A2T5GHF8_9SPHN</name>
<dbReference type="GO" id="GO:0022904">
    <property type="term" value="P:respiratory electron transport chain"/>
    <property type="evidence" value="ECO:0007669"/>
    <property type="project" value="InterPro"/>
</dbReference>
<keyword evidence="9 13" id="KW-1133">Transmembrane helix</keyword>
<sequence>MGGVSFRNDGPLMVTASGREVSRYPLVLRLLHWSRALLIIGMLGAGWWMTRLDDTVPSKYGTFYPTHKSFGLLVFGLVVTQIAIRLRTALPPPAAAISIWEQRMSTSVHTAMYVLLVAVPLMGYAMSSSYSQSDGVTLFGIPVAELLSKDDARFAVFQWLHRVMAYTLLTMIGLHVAGVVKHRYFDTRPGSDVLPRMF</sequence>
<dbReference type="PANTHER" id="PTHR30529">
    <property type="entry name" value="CYTOCHROME B561"/>
    <property type="match status" value="1"/>
</dbReference>
<evidence type="ECO:0000256" key="10">
    <source>
        <dbReference type="ARBA" id="ARBA00023004"/>
    </source>
</evidence>
<evidence type="ECO:0000313" key="16">
    <source>
        <dbReference type="Proteomes" id="UP000244189"/>
    </source>
</evidence>
<comment type="cofactor">
    <cofactor evidence="1">
        <name>heme b</name>
        <dbReference type="ChEBI" id="CHEBI:60344"/>
    </cofactor>
</comment>
<evidence type="ECO:0000256" key="12">
    <source>
        <dbReference type="ARBA" id="ARBA00037975"/>
    </source>
</evidence>
<dbReference type="Pfam" id="PF01292">
    <property type="entry name" value="Ni_hydr_CYTB"/>
    <property type="match status" value="1"/>
</dbReference>
<evidence type="ECO:0000256" key="4">
    <source>
        <dbReference type="ARBA" id="ARBA00022475"/>
    </source>
</evidence>
<evidence type="ECO:0000256" key="7">
    <source>
        <dbReference type="ARBA" id="ARBA00022723"/>
    </source>
</evidence>
<keyword evidence="6 13" id="KW-0812">Transmembrane</keyword>
<evidence type="ECO:0000256" key="8">
    <source>
        <dbReference type="ARBA" id="ARBA00022982"/>
    </source>
</evidence>
<dbReference type="Gene3D" id="1.20.950.20">
    <property type="entry name" value="Transmembrane di-heme cytochromes, Chain C"/>
    <property type="match status" value="1"/>
</dbReference>
<evidence type="ECO:0000256" key="9">
    <source>
        <dbReference type="ARBA" id="ARBA00022989"/>
    </source>
</evidence>
<comment type="similarity">
    <text evidence="12">Belongs to the cytochrome b561 family.</text>
</comment>